<dbReference type="GO" id="GO:0016579">
    <property type="term" value="P:protein deubiquitination"/>
    <property type="evidence" value="ECO:0007669"/>
    <property type="project" value="TreeGrafter"/>
</dbReference>
<gene>
    <name evidence="3" type="ORF">CONPUDRAFT_47371</name>
</gene>
<dbReference type="PANTHER" id="PTHR12419">
    <property type="entry name" value="OTU DOMAIN CONTAINING PROTEIN"/>
    <property type="match status" value="1"/>
</dbReference>
<evidence type="ECO:0000259" key="2">
    <source>
        <dbReference type="PROSITE" id="PS50802"/>
    </source>
</evidence>
<reference evidence="4" key="1">
    <citation type="journal article" date="2012" name="Science">
        <title>The Paleozoic origin of enzymatic lignin decomposition reconstructed from 31 fungal genomes.</title>
        <authorList>
            <person name="Floudas D."/>
            <person name="Binder M."/>
            <person name="Riley R."/>
            <person name="Barry K."/>
            <person name="Blanchette R.A."/>
            <person name="Henrissat B."/>
            <person name="Martinez A.T."/>
            <person name="Otillar R."/>
            <person name="Spatafora J.W."/>
            <person name="Yadav J.S."/>
            <person name="Aerts A."/>
            <person name="Benoit I."/>
            <person name="Boyd A."/>
            <person name="Carlson A."/>
            <person name="Copeland A."/>
            <person name="Coutinho P.M."/>
            <person name="de Vries R.P."/>
            <person name="Ferreira P."/>
            <person name="Findley K."/>
            <person name="Foster B."/>
            <person name="Gaskell J."/>
            <person name="Glotzer D."/>
            <person name="Gorecki P."/>
            <person name="Heitman J."/>
            <person name="Hesse C."/>
            <person name="Hori C."/>
            <person name="Igarashi K."/>
            <person name="Jurgens J.A."/>
            <person name="Kallen N."/>
            <person name="Kersten P."/>
            <person name="Kohler A."/>
            <person name="Kuees U."/>
            <person name="Kumar T.K.A."/>
            <person name="Kuo A."/>
            <person name="LaButti K."/>
            <person name="Larrondo L.F."/>
            <person name="Lindquist E."/>
            <person name="Ling A."/>
            <person name="Lombard V."/>
            <person name="Lucas S."/>
            <person name="Lundell T."/>
            <person name="Martin R."/>
            <person name="McLaughlin D.J."/>
            <person name="Morgenstern I."/>
            <person name="Morin E."/>
            <person name="Murat C."/>
            <person name="Nagy L.G."/>
            <person name="Nolan M."/>
            <person name="Ohm R.A."/>
            <person name="Patyshakuliyeva A."/>
            <person name="Rokas A."/>
            <person name="Ruiz-Duenas F.J."/>
            <person name="Sabat G."/>
            <person name="Salamov A."/>
            <person name="Samejima M."/>
            <person name="Schmutz J."/>
            <person name="Slot J.C."/>
            <person name="St John F."/>
            <person name="Stenlid J."/>
            <person name="Sun H."/>
            <person name="Sun S."/>
            <person name="Syed K."/>
            <person name="Tsang A."/>
            <person name="Wiebenga A."/>
            <person name="Young D."/>
            <person name="Pisabarro A."/>
            <person name="Eastwood D.C."/>
            <person name="Martin F."/>
            <person name="Cullen D."/>
            <person name="Grigoriev I.V."/>
            <person name="Hibbett D.S."/>
        </authorList>
    </citation>
    <scope>NUCLEOTIDE SEQUENCE [LARGE SCALE GENOMIC DNA]</scope>
    <source>
        <strain evidence="4">RWD-64-598 SS2</strain>
    </source>
</reference>
<dbReference type="CDD" id="cd22748">
    <property type="entry name" value="OTU_OTUD6-like"/>
    <property type="match status" value="1"/>
</dbReference>
<comment type="caution">
    <text evidence="3">The sequence shown here is derived from an EMBL/GenBank/DDBJ whole genome shotgun (WGS) entry which is preliminary data.</text>
</comment>
<evidence type="ECO:0000313" key="4">
    <source>
        <dbReference type="Proteomes" id="UP000053558"/>
    </source>
</evidence>
<dbReference type="OMA" id="YELGAHY"/>
<dbReference type="Pfam" id="PF02338">
    <property type="entry name" value="OTU"/>
    <property type="match status" value="1"/>
</dbReference>
<protein>
    <submittedName>
        <fullName evidence="3">OTU-domain-containing protein</fullName>
    </submittedName>
</protein>
<dbReference type="GeneID" id="19207199"/>
<organism evidence="3 4">
    <name type="scientific">Coniophora puteana (strain RWD-64-598)</name>
    <name type="common">Brown rot fungus</name>
    <dbReference type="NCBI Taxonomy" id="741705"/>
    <lineage>
        <taxon>Eukaryota</taxon>
        <taxon>Fungi</taxon>
        <taxon>Dikarya</taxon>
        <taxon>Basidiomycota</taxon>
        <taxon>Agaricomycotina</taxon>
        <taxon>Agaricomycetes</taxon>
        <taxon>Agaricomycetidae</taxon>
        <taxon>Boletales</taxon>
        <taxon>Coniophorineae</taxon>
        <taxon>Coniophoraceae</taxon>
        <taxon>Coniophora</taxon>
    </lineage>
</organism>
<dbReference type="GO" id="GO:0004843">
    <property type="term" value="F:cysteine-type deubiquitinase activity"/>
    <property type="evidence" value="ECO:0007669"/>
    <property type="project" value="TreeGrafter"/>
</dbReference>
<sequence length="302" mass="33174">MAGSKRNKIKKAFSPKSAAEQAPVSDANDEELMDDLFAQLDSREQTSAVKGESATIIHDIQAKQVAEQSTSPPPRKQDPKNRHQARQARRAAAFAESYPESDPNVAARLEREAKQEEEMIKSTCDQLNLHIYDINPDGHCMFSAVADQLALLQLIPESQANYASVRDVAARYMFAHPDNFIPFLPSSVGEDGAGSTDDTGLMTPAQFERYCASIRDTAVWGGEPEILALSRAYNIPIHVVQGGTPPVVVHTPTGESQEPDATAKAVRISYHRRMYGLGEHYNSLRPRSSLTAVTDKISSILR</sequence>
<feature type="region of interest" description="Disordered" evidence="1">
    <location>
        <begin position="63"/>
        <end position="87"/>
    </location>
</feature>
<dbReference type="RefSeq" id="XP_007764007.1">
    <property type="nucleotide sequence ID" value="XM_007765817.1"/>
</dbReference>
<dbReference type="InterPro" id="IPR050704">
    <property type="entry name" value="Peptidase_C85-like"/>
</dbReference>
<feature type="compositionally biased region" description="Basic residues" evidence="1">
    <location>
        <begin position="1"/>
        <end position="13"/>
    </location>
</feature>
<dbReference type="SUPFAM" id="SSF54001">
    <property type="entry name" value="Cysteine proteinases"/>
    <property type="match status" value="1"/>
</dbReference>
<dbReference type="KEGG" id="cput:CONPUDRAFT_47371"/>
<feature type="region of interest" description="Disordered" evidence="1">
    <location>
        <begin position="1"/>
        <end position="30"/>
    </location>
</feature>
<dbReference type="Proteomes" id="UP000053558">
    <property type="component" value="Unassembled WGS sequence"/>
</dbReference>
<name>A0A5M3N2I1_CONPW</name>
<dbReference type="InterPro" id="IPR038765">
    <property type="entry name" value="Papain-like_cys_pep_sf"/>
</dbReference>
<evidence type="ECO:0000256" key="1">
    <source>
        <dbReference type="SAM" id="MobiDB-lite"/>
    </source>
</evidence>
<feature type="domain" description="OTU" evidence="2">
    <location>
        <begin position="129"/>
        <end position="287"/>
    </location>
</feature>
<dbReference type="InterPro" id="IPR003323">
    <property type="entry name" value="OTU_dom"/>
</dbReference>
<dbReference type="AlphaFoldDB" id="A0A5M3N2I1"/>
<proteinExistence type="predicted"/>
<dbReference type="PANTHER" id="PTHR12419:SF10">
    <property type="entry name" value="DEUBIQUITINASE OTUD6B"/>
    <property type="match status" value="1"/>
</dbReference>
<dbReference type="OrthoDB" id="415023at2759"/>
<accession>A0A5M3N2I1</accession>
<evidence type="ECO:0000313" key="3">
    <source>
        <dbReference type="EMBL" id="EIW85224.1"/>
    </source>
</evidence>
<keyword evidence="4" id="KW-1185">Reference proteome</keyword>
<dbReference type="EMBL" id="JH711574">
    <property type="protein sequence ID" value="EIW85224.1"/>
    <property type="molecule type" value="Genomic_DNA"/>
</dbReference>
<dbReference type="Gene3D" id="3.90.70.80">
    <property type="match status" value="1"/>
</dbReference>
<dbReference type="PROSITE" id="PS50802">
    <property type="entry name" value="OTU"/>
    <property type="match status" value="1"/>
</dbReference>